<reference evidence="1 2" key="1">
    <citation type="submission" date="2018-07" db="EMBL/GenBank/DDBJ databases">
        <title>High-quality-draft genome sequence of Gaiella occulta.</title>
        <authorList>
            <person name="Severino R."/>
            <person name="Froufe H.J.C."/>
            <person name="Rainey F.A."/>
            <person name="Barroso C."/>
            <person name="Albuquerque L."/>
            <person name="Lobo-Da-Cunha A."/>
            <person name="Da Costa M.S."/>
            <person name="Egas C."/>
        </authorList>
    </citation>
    <scope>NUCLEOTIDE SEQUENCE [LARGE SCALE GENOMIC DNA]</scope>
    <source>
        <strain evidence="1 2">F2-233</strain>
    </source>
</reference>
<dbReference type="RefSeq" id="WP_114797322.1">
    <property type="nucleotide sequence ID" value="NZ_QQZY01000010.1"/>
</dbReference>
<gene>
    <name evidence="1" type="ORF">Gocc_2927</name>
</gene>
<name>A0A7M2YV24_9ACTN</name>
<proteinExistence type="predicted"/>
<dbReference type="AlphaFoldDB" id="A0A7M2YV24"/>
<reference evidence="2" key="2">
    <citation type="journal article" date="2019" name="MicrobiologyOpen">
        <title>High-quality draft genome sequence of Gaiella occulta isolated from a 150 meter deep mineral water borehole and comparison with the genome sequences of other deep-branching lineages of the phylum Actinobacteria.</title>
        <authorList>
            <person name="Severino R."/>
            <person name="Froufe H.J.C."/>
            <person name="Barroso C."/>
            <person name="Albuquerque L."/>
            <person name="Lobo-da-Cunha A."/>
            <person name="da Costa M.S."/>
            <person name="Egas C."/>
        </authorList>
    </citation>
    <scope>NUCLEOTIDE SEQUENCE [LARGE SCALE GENOMIC DNA]</scope>
    <source>
        <strain evidence="2">F2-233</strain>
    </source>
</reference>
<evidence type="ECO:0000313" key="1">
    <source>
        <dbReference type="EMBL" id="RDI73327.1"/>
    </source>
</evidence>
<sequence length="115" mass="12488">MKVGNASYGERLKSVIATTPGASGRRLAGQLRPSNPEPMRRLLRRYVTGERTPGPTVRAEIVAALREMGADTRPIEQDDDEEEAALIRELNDLAALVDSIRGRLPVLPDRGEAAA</sequence>
<dbReference type="Proteomes" id="UP000254134">
    <property type="component" value="Unassembled WGS sequence"/>
</dbReference>
<organism evidence="1 2">
    <name type="scientific">Gaiella occulta</name>
    <dbReference type="NCBI Taxonomy" id="1002870"/>
    <lineage>
        <taxon>Bacteria</taxon>
        <taxon>Bacillati</taxon>
        <taxon>Actinomycetota</taxon>
        <taxon>Thermoleophilia</taxon>
        <taxon>Gaiellales</taxon>
        <taxon>Gaiellaceae</taxon>
        <taxon>Gaiella</taxon>
    </lineage>
</organism>
<evidence type="ECO:0000313" key="2">
    <source>
        <dbReference type="Proteomes" id="UP000254134"/>
    </source>
</evidence>
<dbReference type="EMBL" id="QQZY01000010">
    <property type="protein sequence ID" value="RDI73327.1"/>
    <property type="molecule type" value="Genomic_DNA"/>
</dbReference>
<protein>
    <submittedName>
        <fullName evidence="1">Uncharacterized protein</fullName>
    </submittedName>
</protein>
<comment type="caution">
    <text evidence="1">The sequence shown here is derived from an EMBL/GenBank/DDBJ whole genome shotgun (WGS) entry which is preliminary data.</text>
</comment>
<keyword evidence="2" id="KW-1185">Reference proteome</keyword>
<accession>A0A7M2YV24</accession>